<dbReference type="SUPFAM" id="SSF48726">
    <property type="entry name" value="Immunoglobulin"/>
    <property type="match status" value="2"/>
</dbReference>
<dbReference type="Pfam" id="PF07679">
    <property type="entry name" value="I-set"/>
    <property type="match status" value="2"/>
</dbReference>
<evidence type="ECO:0000256" key="5">
    <source>
        <dbReference type="ARBA" id="ARBA00023180"/>
    </source>
</evidence>
<evidence type="ECO:0000256" key="4">
    <source>
        <dbReference type="ARBA" id="ARBA00023157"/>
    </source>
</evidence>
<organism evidence="9 10">
    <name type="scientific">Nesidiocoris tenuis</name>
    <dbReference type="NCBI Taxonomy" id="355587"/>
    <lineage>
        <taxon>Eukaryota</taxon>
        <taxon>Metazoa</taxon>
        <taxon>Ecdysozoa</taxon>
        <taxon>Arthropoda</taxon>
        <taxon>Hexapoda</taxon>
        <taxon>Insecta</taxon>
        <taxon>Pterygota</taxon>
        <taxon>Neoptera</taxon>
        <taxon>Paraneoptera</taxon>
        <taxon>Hemiptera</taxon>
        <taxon>Heteroptera</taxon>
        <taxon>Panheteroptera</taxon>
        <taxon>Cimicomorpha</taxon>
        <taxon>Miridae</taxon>
        <taxon>Dicyphina</taxon>
        <taxon>Nesidiocoris</taxon>
    </lineage>
</organism>
<keyword evidence="6" id="KW-0393">Immunoglobulin domain</keyword>
<dbReference type="InterPro" id="IPR013098">
    <property type="entry name" value="Ig_I-set"/>
</dbReference>
<evidence type="ECO:0000256" key="3">
    <source>
        <dbReference type="ARBA" id="ARBA00023136"/>
    </source>
</evidence>
<dbReference type="InterPro" id="IPR003599">
    <property type="entry name" value="Ig_sub"/>
</dbReference>
<gene>
    <name evidence="9" type="ORF">NTJ_02277</name>
</gene>
<dbReference type="PANTHER" id="PTHR11640">
    <property type="entry name" value="NEPHRIN"/>
    <property type="match status" value="1"/>
</dbReference>
<comment type="subcellular location">
    <subcellularLocation>
        <location evidence="1">Membrane</location>
        <topology evidence="1">Single-pass type I membrane protein</topology>
    </subcellularLocation>
</comment>
<keyword evidence="2" id="KW-0677">Repeat</keyword>
<dbReference type="Gene3D" id="2.60.40.10">
    <property type="entry name" value="Immunoglobulins"/>
    <property type="match status" value="4"/>
</dbReference>
<keyword evidence="5" id="KW-0325">Glycoprotein</keyword>
<dbReference type="PANTHER" id="PTHR11640:SF31">
    <property type="entry name" value="IRREGULAR CHIASM C-ROUGHEST PROTEIN-RELATED"/>
    <property type="match status" value="1"/>
</dbReference>
<dbReference type="PROSITE" id="PS50853">
    <property type="entry name" value="FN3"/>
    <property type="match status" value="1"/>
</dbReference>
<dbReference type="InterPro" id="IPR036116">
    <property type="entry name" value="FN3_sf"/>
</dbReference>
<evidence type="ECO:0000259" key="7">
    <source>
        <dbReference type="PROSITE" id="PS50835"/>
    </source>
</evidence>
<accession>A0ABN7AAW7</accession>
<feature type="domain" description="Fibronectin type-III" evidence="8">
    <location>
        <begin position="316"/>
        <end position="415"/>
    </location>
</feature>
<dbReference type="InterPro" id="IPR051275">
    <property type="entry name" value="Cell_adhesion_signaling"/>
</dbReference>
<keyword evidence="4" id="KW-1015">Disulfide bond</keyword>
<evidence type="ECO:0000256" key="6">
    <source>
        <dbReference type="ARBA" id="ARBA00023319"/>
    </source>
</evidence>
<dbReference type="PROSITE" id="PS50835">
    <property type="entry name" value="IG_LIKE"/>
    <property type="match status" value="3"/>
</dbReference>
<dbReference type="SMART" id="SM00409">
    <property type="entry name" value="IG"/>
    <property type="match status" value="3"/>
</dbReference>
<name>A0ABN7AAW7_9HEMI</name>
<keyword evidence="10" id="KW-1185">Reference proteome</keyword>
<dbReference type="InterPro" id="IPR003961">
    <property type="entry name" value="FN3_dom"/>
</dbReference>
<feature type="domain" description="Ig-like" evidence="7">
    <location>
        <begin position="135"/>
        <end position="218"/>
    </location>
</feature>
<protein>
    <recommendedName>
        <fullName evidence="11">Ig-like domain-containing protein</fullName>
    </recommendedName>
</protein>
<evidence type="ECO:0000259" key="8">
    <source>
        <dbReference type="PROSITE" id="PS50853"/>
    </source>
</evidence>
<evidence type="ECO:0000256" key="1">
    <source>
        <dbReference type="ARBA" id="ARBA00004479"/>
    </source>
</evidence>
<dbReference type="CDD" id="cd00063">
    <property type="entry name" value="FN3"/>
    <property type="match status" value="1"/>
</dbReference>
<evidence type="ECO:0000313" key="10">
    <source>
        <dbReference type="Proteomes" id="UP001307889"/>
    </source>
</evidence>
<feature type="domain" description="Ig-like" evidence="7">
    <location>
        <begin position="37"/>
        <end position="131"/>
    </location>
</feature>
<dbReference type="InterPro" id="IPR013783">
    <property type="entry name" value="Ig-like_fold"/>
</dbReference>
<dbReference type="InterPro" id="IPR036179">
    <property type="entry name" value="Ig-like_dom_sf"/>
</dbReference>
<proteinExistence type="predicted"/>
<reference evidence="9 10" key="1">
    <citation type="submission" date="2023-09" db="EMBL/GenBank/DDBJ databases">
        <title>Nesidiocoris tenuis whole genome shotgun sequence.</title>
        <authorList>
            <person name="Shibata T."/>
            <person name="Shimoda M."/>
            <person name="Kobayashi T."/>
            <person name="Uehara T."/>
        </authorList>
    </citation>
    <scope>NUCLEOTIDE SEQUENCE [LARGE SCALE GENOMIC DNA]</scope>
    <source>
        <strain evidence="9 10">Japan</strain>
    </source>
</reference>
<dbReference type="SMART" id="SM00408">
    <property type="entry name" value="IGc2"/>
    <property type="match status" value="3"/>
</dbReference>
<dbReference type="Pfam" id="PF13895">
    <property type="entry name" value="Ig_2"/>
    <property type="match status" value="1"/>
</dbReference>
<evidence type="ECO:0008006" key="11">
    <source>
        <dbReference type="Google" id="ProtNLM"/>
    </source>
</evidence>
<feature type="domain" description="Ig-like" evidence="7">
    <location>
        <begin position="225"/>
        <end position="314"/>
    </location>
</feature>
<dbReference type="Proteomes" id="UP001307889">
    <property type="component" value="Chromosome 1"/>
</dbReference>
<dbReference type="SUPFAM" id="SSF49265">
    <property type="entry name" value="Fibronectin type III"/>
    <property type="match status" value="1"/>
</dbReference>
<evidence type="ECO:0000256" key="2">
    <source>
        <dbReference type="ARBA" id="ARBA00022737"/>
    </source>
</evidence>
<dbReference type="InterPro" id="IPR003598">
    <property type="entry name" value="Ig_sub2"/>
</dbReference>
<evidence type="ECO:0000313" key="9">
    <source>
        <dbReference type="EMBL" id="BES89469.1"/>
    </source>
</evidence>
<dbReference type="EMBL" id="AP028909">
    <property type="protein sequence ID" value="BES89469.1"/>
    <property type="molecule type" value="Genomic_DNA"/>
</dbReference>
<dbReference type="InterPro" id="IPR007110">
    <property type="entry name" value="Ig-like_dom"/>
</dbReference>
<sequence length="444" mass="50259">MVSLLVVAWGRPERTADYDYNADDADDDDADDVDSEPRHILSTGQKFEVNLGATVKLPCKIDKPDDVVVQWTKENAPLFLGNIRQIQDVRYHIDLKDWTLTIENTNVGDSSEYSCRLIDESSSITHTVNVKAAGPLITRVVPQRAISEEKEGSPFTFMCEVAPQPGLRVHWVRANHDSGARRVDDDHFSYDRLTWRHSGNYTCVAEDLEGQKTERTVILRVQSSPDVHVSSHHVNSAEKYESELICEIHCSGCHDIHWEKDGVEIKADSRHYQLLQEGHKHFLRILATKKSDFGQYYCVATNKHGTSNRTIYLQGEPLKPILESVKSGSNSMPIITWKVHSKAELLNYEIIYKRQQDDEWITVNPEVKPGNNGVYTLSHHFTNLLPDTYAAKLRAKNVYGYSELSEEEIFSGGPGFDGDNTLSDYLGESRADDNAFFIILFLAS</sequence>
<keyword evidence="3" id="KW-0472">Membrane</keyword>